<gene>
    <name evidence="4" type="ORF">H310_02752</name>
</gene>
<keyword evidence="2" id="KW-1133">Transmembrane helix</keyword>
<dbReference type="EMBL" id="KI913955">
    <property type="protein sequence ID" value="ETW06521.1"/>
    <property type="molecule type" value="Genomic_DNA"/>
</dbReference>
<organism evidence="4">
    <name type="scientific">Aphanomyces invadans</name>
    <dbReference type="NCBI Taxonomy" id="157072"/>
    <lineage>
        <taxon>Eukaryota</taxon>
        <taxon>Sar</taxon>
        <taxon>Stramenopiles</taxon>
        <taxon>Oomycota</taxon>
        <taxon>Saprolegniomycetes</taxon>
        <taxon>Saprolegniales</taxon>
        <taxon>Verrucalvaceae</taxon>
        <taxon>Aphanomyces</taxon>
    </lineage>
</organism>
<reference evidence="4" key="1">
    <citation type="submission" date="2013-12" db="EMBL/GenBank/DDBJ databases">
        <title>The Genome Sequence of Aphanomyces invadans NJM9701.</title>
        <authorList>
            <consortium name="The Broad Institute Genomics Platform"/>
            <person name="Russ C."/>
            <person name="Tyler B."/>
            <person name="van West P."/>
            <person name="Dieguez-Uribeondo J."/>
            <person name="Young S.K."/>
            <person name="Zeng Q."/>
            <person name="Gargeya S."/>
            <person name="Fitzgerald M."/>
            <person name="Abouelleil A."/>
            <person name="Alvarado L."/>
            <person name="Chapman S.B."/>
            <person name="Gainer-Dewar J."/>
            <person name="Goldberg J."/>
            <person name="Griggs A."/>
            <person name="Gujja S."/>
            <person name="Hansen M."/>
            <person name="Howarth C."/>
            <person name="Imamovic A."/>
            <person name="Ireland A."/>
            <person name="Larimer J."/>
            <person name="McCowan C."/>
            <person name="Murphy C."/>
            <person name="Pearson M."/>
            <person name="Poon T.W."/>
            <person name="Priest M."/>
            <person name="Roberts A."/>
            <person name="Saif S."/>
            <person name="Shea T."/>
            <person name="Sykes S."/>
            <person name="Wortman J."/>
            <person name="Nusbaum C."/>
            <person name="Birren B."/>
        </authorList>
    </citation>
    <scope>NUCLEOTIDE SEQUENCE [LARGE SCALE GENOMIC DNA]</scope>
    <source>
        <strain evidence="4">NJM9701</strain>
    </source>
</reference>
<feature type="domain" description="Mechanosensitive ion channel MscS" evidence="3">
    <location>
        <begin position="182"/>
        <end position="240"/>
    </location>
</feature>
<dbReference type="RefSeq" id="XP_008864596.1">
    <property type="nucleotide sequence ID" value="XM_008866374.1"/>
</dbReference>
<evidence type="ECO:0000259" key="3">
    <source>
        <dbReference type="Pfam" id="PF00924"/>
    </source>
</evidence>
<dbReference type="InterPro" id="IPR010920">
    <property type="entry name" value="LSM_dom_sf"/>
</dbReference>
<dbReference type="OrthoDB" id="124973at2759"/>
<protein>
    <recommendedName>
        <fullName evidence="3">Mechanosensitive ion channel MscS domain-containing protein</fullName>
    </recommendedName>
</protein>
<feature type="transmembrane region" description="Helical" evidence="2">
    <location>
        <begin position="88"/>
        <end position="110"/>
    </location>
</feature>
<dbReference type="Pfam" id="PF00924">
    <property type="entry name" value="MS_channel_2nd"/>
    <property type="match status" value="1"/>
</dbReference>
<proteinExistence type="predicted"/>
<keyword evidence="2" id="KW-0472">Membrane</keyword>
<evidence type="ECO:0000256" key="2">
    <source>
        <dbReference type="SAM" id="Phobius"/>
    </source>
</evidence>
<evidence type="ECO:0000256" key="1">
    <source>
        <dbReference type="SAM" id="MobiDB-lite"/>
    </source>
</evidence>
<feature type="transmembrane region" description="Helical" evidence="2">
    <location>
        <begin position="130"/>
        <end position="151"/>
    </location>
</feature>
<dbReference type="AlphaFoldDB" id="A0A024UJA8"/>
<feature type="transmembrane region" description="Helical" evidence="2">
    <location>
        <begin position="6"/>
        <end position="34"/>
    </location>
</feature>
<sequence length="525" mass="57592">MPSVGWNYVGAVSLVVAAGVFRKQVIQIILKLLVRALSAHRFKSANAVIHEFEKRVVHPLSWVLFVVSILVAMKIVSMDVETLTTVVFMVLGVVVLWTVFQFCAFVNVVIVRSQGWERSTSKDDSSKAMIVSEGIGLLKYILGAAILHYFFFNQLNFNTTEVFTTMVLVGEVLFVLSSHTWFRNVMGGLVLLIDEPIKSGNHVLVLGHSGVVEHMYLQYFTLRQYDKGLAFIPNGVVFDHVIQVHAKSQGTCFDLTIPLARSTSAAATRAFVRDVDSFLASYAQAMAAKPVPPSTTTSRTTPSAKAAAVEPSSGTIAPPPKSQFHLAVQAFARTSLFTKAAVAAASDTHLHAPAKFWVALVDVYTVQLVYFFPPNLKFRHIVDEKRQLVLAVTKLMQSNELTVATDDMAGDADASPVRVNATTLEACRREAPCTTESTEPQHDAQGIRRSHQRHDDVDSPANMPSLRQQRPPSSSIEFSSSTAATAASILRRRSTKPASRTPPKSSDNLDRRASIRPPTTSSRQT</sequence>
<evidence type="ECO:0000313" key="4">
    <source>
        <dbReference type="EMBL" id="ETW06521.1"/>
    </source>
</evidence>
<dbReference type="VEuPathDB" id="FungiDB:H310_02752"/>
<dbReference type="SUPFAM" id="SSF50182">
    <property type="entry name" value="Sm-like ribonucleoproteins"/>
    <property type="match status" value="1"/>
</dbReference>
<feature type="region of interest" description="Disordered" evidence="1">
    <location>
        <begin position="291"/>
        <end position="314"/>
    </location>
</feature>
<dbReference type="InterPro" id="IPR045275">
    <property type="entry name" value="MscS_archaea/bacteria_type"/>
</dbReference>
<feature type="region of interest" description="Disordered" evidence="1">
    <location>
        <begin position="430"/>
        <end position="525"/>
    </location>
</feature>
<dbReference type="GO" id="GO:0016020">
    <property type="term" value="C:membrane"/>
    <property type="evidence" value="ECO:0007669"/>
    <property type="project" value="InterPro"/>
</dbReference>
<feature type="compositionally biased region" description="Low complexity" evidence="1">
    <location>
        <begin position="294"/>
        <end position="303"/>
    </location>
</feature>
<name>A0A024UJA8_9STRA</name>
<dbReference type="GO" id="GO:0008381">
    <property type="term" value="F:mechanosensitive monoatomic ion channel activity"/>
    <property type="evidence" value="ECO:0007669"/>
    <property type="project" value="InterPro"/>
</dbReference>
<dbReference type="PANTHER" id="PTHR30221">
    <property type="entry name" value="SMALL-CONDUCTANCE MECHANOSENSITIVE CHANNEL"/>
    <property type="match status" value="1"/>
</dbReference>
<dbReference type="eggNOG" id="ENOG502RIUF">
    <property type="taxonomic scope" value="Eukaryota"/>
</dbReference>
<feature type="compositionally biased region" description="Polar residues" evidence="1">
    <location>
        <begin position="496"/>
        <end position="506"/>
    </location>
</feature>
<dbReference type="PANTHER" id="PTHR30221:SF1">
    <property type="entry name" value="SMALL-CONDUCTANCE MECHANOSENSITIVE CHANNEL"/>
    <property type="match status" value="1"/>
</dbReference>
<feature type="compositionally biased region" description="Low complexity" evidence="1">
    <location>
        <begin position="464"/>
        <end position="489"/>
    </location>
</feature>
<accession>A0A024UJA8</accession>
<keyword evidence="2" id="KW-0812">Transmembrane</keyword>
<dbReference type="InterPro" id="IPR006685">
    <property type="entry name" value="MscS_channel_2nd"/>
</dbReference>
<feature type="transmembrane region" description="Helical" evidence="2">
    <location>
        <begin position="55"/>
        <end position="76"/>
    </location>
</feature>
<dbReference type="GeneID" id="20079802"/>